<sequence length="293" mass="32725">MFKLGDQVALVANSNGLKPSQQLEIKALIQVLNNWGLTVKVSPYLYATSKQVSASAKKRGDILMTYMKDPSIQGIFDVSGGDVANEVLPYLDMSVIKEANTPFFGYSDVTTLLNAIYKKTGVPTYLYQLRHLVSETGESQSQKWAKETFFHQQPSLFQVDWQWLAGSQMTGLVVGGNIRCLLKLAGTPYFPNLTDSLLFLESMSGDEAKIRTYFAQLHQLGVFQQVNGVLLGTFTQLDQRLSFTSSTELLLDLIDTPSLPIVRTEQIGHSPQSKGLMIGKEWQLRREEKGQNF</sequence>
<dbReference type="InterPro" id="IPR027461">
    <property type="entry name" value="Carboxypeptidase_A_C_sf"/>
</dbReference>
<evidence type="ECO:0000256" key="2">
    <source>
        <dbReference type="ARBA" id="ARBA00022645"/>
    </source>
</evidence>
<dbReference type="PANTHER" id="PTHR30237">
    <property type="entry name" value="MURAMOYLTETRAPEPTIDE CARBOXYPEPTIDASE"/>
    <property type="match status" value="1"/>
</dbReference>
<dbReference type="GO" id="GO:0008236">
    <property type="term" value="F:serine-type peptidase activity"/>
    <property type="evidence" value="ECO:0007669"/>
    <property type="project" value="UniProtKB-KW"/>
</dbReference>
<dbReference type="PANTHER" id="PTHR30237:SF2">
    <property type="entry name" value="MUREIN TETRAPEPTIDE CARBOXYPEPTIDASE"/>
    <property type="match status" value="1"/>
</dbReference>
<dbReference type="PIRSF" id="PIRSF028757">
    <property type="entry name" value="LD-carboxypeptidase"/>
    <property type="match status" value="1"/>
</dbReference>
<keyword evidence="2 9" id="KW-0121">Carboxypeptidase</keyword>
<evidence type="ECO:0000256" key="1">
    <source>
        <dbReference type="ARBA" id="ARBA00010233"/>
    </source>
</evidence>
<dbReference type="Gene3D" id="3.50.30.60">
    <property type="entry name" value="LD-carboxypeptidase A C-terminal domain-like"/>
    <property type="match status" value="1"/>
</dbReference>
<protein>
    <submittedName>
        <fullName evidence="9">LD-carboxypeptidase</fullName>
    </submittedName>
</protein>
<evidence type="ECO:0000259" key="7">
    <source>
        <dbReference type="Pfam" id="PF02016"/>
    </source>
</evidence>
<evidence type="ECO:0000256" key="4">
    <source>
        <dbReference type="ARBA" id="ARBA00022801"/>
    </source>
</evidence>
<organism evidence="9 10">
    <name type="scientific">Vagococcus humatus</name>
    <dbReference type="NCBI Taxonomy" id="1889241"/>
    <lineage>
        <taxon>Bacteria</taxon>
        <taxon>Bacillati</taxon>
        <taxon>Bacillota</taxon>
        <taxon>Bacilli</taxon>
        <taxon>Lactobacillales</taxon>
        <taxon>Enterococcaceae</taxon>
        <taxon>Vagococcus</taxon>
    </lineage>
</organism>
<keyword evidence="10" id="KW-1185">Reference proteome</keyword>
<evidence type="ECO:0000256" key="6">
    <source>
        <dbReference type="PIRSR" id="PIRSR028757-1"/>
    </source>
</evidence>
<evidence type="ECO:0000313" key="9">
    <source>
        <dbReference type="EMBL" id="RST89793.1"/>
    </source>
</evidence>
<dbReference type="Pfam" id="PF02016">
    <property type="entry name" value="Peptidase_S66"/>
    <property type="match status" value="1"/>
</dbReference>
<keyword evidence="5" id="KW-0720">Serine protease</keyword>
<dbReference type="RefSeq" id="WP_125942403.1">
    <property type="nucleotide sequence ID" value="NZ_PXZH01000001.1"/>
</dbReference>
<feature type="domain" description="LD-carboxypeptidase N-terminal" evidence="7">
    <location>
        <begin position="8"/>
        <end position="125"/>
    </location>
</feature>
<dbReference type="Gene3D" id="3.40.50.10740">
    <property type="entry name" value="Class I glutamine amidotransferase-like"/>
    <property type="match status" value="1"/>
</dbReference>
<dbReference type="Pfam" id="PF17676">
    <property type="entry name" value="Peptidase_S66C"/>
    <property type="match status" value="1"/>
</dbReference>
<dbReference type="GO" id="GO:0004180">
    <property type="term" value="F:carboxypeptidase activity"/>
    <property type="evidence" value="ECO:0007669"/>
    <property type="project" value="UniProtKB-KW"/>
</dbReference>
<dbReference type="SUPFAM" id="SSF141986">
    <property type="entry name" value="LD-carboxypeptidase A C-terminal domain-like"/>
    <property type="match status" value="1"/>
</dbReference>
<dbReference type="InterPro" id="IPR029062">
    <property type="entry name" value="Class_I_gatase-like"/>
</dbReference>
<evidence type="ECO:0000313" key="10">
    <source>
        <dbReference type="Proteomes" id="UP000277864"/>
    </source>
</evidence>
<dbReference type="InterPro" id="IPR040449">
    <property type="entry name" value="Peptidase_S66_N"/>
</dbReference>
<feature type="active site" description="Charge relay system" evidence="6">
    <location>
        <position position="201"/>
    </location>
</feature>
<dbReference type="OrthoDB" id="9807329at2"/>
<feature type="active site" description="Nucleophile" evidence="6">
    <location>
        <position position="107"/>
    </location>
</feature>
<comment type="caution">
    <text evidence="9">The sequence shown here is derived from an EMBL/GenBank/DDBJ whole genome shotgun (WGS) entry which is preliminary data.</text>
</comment>
<dbReference type="InterPro" id="IPR040921">
    <property type="entry name" value="Peptidase_S66C"/>
</dbReference>
<dbReference type="InterPro" id="IPR003507">
    <property type="entry name" value="S66_fam"/>
</dbReference>
<reference evidence="9 10" key="1">
    <citation type="submission" date="2018-03" db="EMBL/GenBank/DDBJ databases">
        <authorList>
            <person name="Gulvik C.A."/>
        </authorList>
    </citation>
    <scope>NUCLEOTIDE SEQUENCE [LARGE SCALE GENOMIC DNA]</scope>
    <source>
        <strain evidence="9 10">JCM 31581</strain>
    </source>
</reference>
<dbReference type="AlphaFoldDB" id="A0A429Z7Z5"/>
<dbReference type="EMBL" id="PXZH01000001">
    <property type="protein sequence ID" value="RST89793.1"/>
    <property type="molecule type" value="Genomic_DNA"/>
</dbReference>
<dbReference type="SUPFAM" id="SSF52317">
    <property type="entry name" value="Class I glutamine amidotransferase-like"/>
    <property type="match status" value="1"/>
</dbReference>
<comment type="similarity">
    <text evidence="1">Belongs to the peptidase S66 family.</text>
</comment>
<dbReference type="GO" id="GO:0006508">
    <property type="term" value="P:proteolysis"/>
    <property type="evidence" value="ECO:0007669"/>
    <property type="project" value="UniProtKB-KW"/>
</dbReference>
<dbReference type="InterPro" id="IPR027478">
    <property type="entry name" value="LdcA_N"/>
</dbReference>
<feature type="domain" description="LD-carboxypeptidase C-terminal" evidence="8">
    <location>
        <begin position="170"/>
        <end position="283"/>
    </location>
</feature>
<dbReference type="CDD" id="cd07062">
    <property type="entry name" value="Peptidase_S66_mccF_like"/>
    <property type="match status" value="1"/>
</dbReference>
<evidence type="ECO:0000256" key="5">
    <source>
        <dbReference type="ARBA" id="ARBA00022825"/>
    </source>
</evidence>
<feature type="active site" description="Charge relay system" evidence="6">
    <location>
        <position position="269"/>
    </location>
</feature>
<evidence type="ECO:0000259" key="8">
    <source>
        <dbReference type="Pfam" id="PF17676"/>
    </source>
</evidence>
<keyword evidence="4" id="KW-0378">Hydrolase</keyword>
<evidence type="ECO:0000256" key="3">
    <source>
        <dbReference type="ARBA" id="ARBA00022670"/>
    </source>
</evidence>
<gene>
    <name evidence="9" type="ORF">C7P63_01565</name>
</gene>
<name>A0A429Z7Z5_9ENTE</name>
<dbReference type="Proteomes" id="UP000277864">
    <property type="component" value="Unassembled WGS sequence"/>
</dbReference>
<proteinExistence type="inferred from homology"/>
<keyword evidence="3" id="KW-0645">Protease</keyword>
<accession>A0A429Z7Z5</accession>